<sequence length="85" mass="9632">MPHSKIVGQSSHKENRSISVDEEEKDFTVALAGKRVPDSDGLTWEAELSYYLSNRWEGMKGLLLYRSHTPSRPSLIRESARGITK</sequence>
<geneLocation type="mitochondrion" evidence="2"/>
<evidence type="ECO:0000313" key="2">
    <source>
        <dbReference type="EMBL" id="ART31631.1"/>
    </source>
</evidence>
<organism evidence="2">
    <name type="scientific">Utricularia reniformis</name>
    <dbReference type="NCBI Taxonomy" id="192314"/>
    <lineage>
        <taxon>Eukaryota</taxon>
        <taxon>Viridiplantae</taxon>
        <taxon>Streptophyta</taxon>
        <taxon>Embryophyta</taxon>
        <taxon>Tracheophyta</taxon>
        <taxon>Spermatophyta</taxon>
        <taxon>Magnoliopsida</taxon>
        <taxon>eudicotyledons</taxon>
        <taxon>Gunneridae</taxon>
        <taxon>Pentapetalae</taxon>
        <taxon>asterids</taxon>
        <taxon>lamiids</taxon>
        <taxon>Lamiales</taxon>
        <taxon>Lentibulariaceae</taxon>
        <taxon>Utricularia</taxon>
    </lineage>
</organism>
<gene>
    <name evidence="2" type="ORF">AEK19_MT1438</name>
</gene>
<accession>A0A1Y0B2K5</accession>
<evidence type="ECO:0000256" key="1">
    <source>
        <dbReference type="SAM" id="MobiDB-lite"/>
    </source>
</evidence>
<keyword evidence="2" id="KW-0496">Mitochondrion</keyword>
<protein>
    <submittedName>
        <fullName evidence="2">Uncharacterized protein</fullName>
    </submittedName>
</protein>
<proteinExistence type="predicted"/>
<dbReference type="EMBL" id="KY774314">
    <property type="protein sequence ID" value="ART31631.1"/>
    <property type="molecule type" value="Genomic_DNA"/>
</dbReference>
<name>A0A1Y0B2K5_9LAMI</name>
<reference evidence="2" key="1">
    <citation type="submission" date="2017-03" db="EMBL/GenBank/DDBJ databases">
        <title>The mitochondrial genome of the carnivorous plant Utricularia reniformis (Lentibulariaceae): structure, comparative analysis and evolutionary landmarks.</title>
        <authorList>
            <person name="Silva S.R."/>
            <person name="Alvarenga D.O."/>
            <person name="Michael T.P."/>
            <person name="Miranda V.F.O."/>
            <person name="Varani A.M."/>
        </authorList>
    </citation>
    <scope>NUCLEOTIDE SEQUENCE</scope>
</reference>
<feature type="region of interest" description="Disordered" evidence="1">
    <location>
        <begin position="1"/>
        <end position="21"/>
    </location>
</feature>
<dbReference type="AlphaFoldDB" id="A0A1Y0B2K5"/>